<feature type="non-terminal residue" evidence="5">
    <location>
        <position position="206"/>
    </location>
</feature>
<dbReference type="InterPro" id="IPR023395">
    <property type="entry name" value="MCP_dom_sf"/>
</dbReference>
<keyword evidence="2" id="KW-0812">Transmembrane</keyword>
<protein>
    <submittedName>
        <fullName evidence="5">Uncharacterized protein</fullName>
    </submittedName>
</protein>
<dbReference type="EMBL" id="JARKIF010000002">
    <property type="protein sequence ID" value="KAJ7646697.1"/>
    <property type="molecule type" value="Genomic_DNA"/>
</dbReference>
<comment type="subcellular location">
    <subcellularLocation>
        <location evidence="1">Membrane</location>
        <topology evidence="1">Multi-pass membrane protein</topology>
    </subcellularLocation>
</comment>
<reference evidence="5" key="1">
    <citation type="submission" date="2023-03" db="EMBL/GenBank/DDBJ databases">
        <title>Massive genome expansion in bonnet fungi (Mycena s.s.) driven by repeated elements and novel gene families across ecological guilds.</title>
        <authorList>
            <consortium name="Lawrence Berkeley National Laboratory"/>
            <person name="Harder C.B."/>
            <person name="Miyauchi S."/>
            <person name="Viragh M."/>
            <person name="Kuo A."/>
            <person name="Thoen E."/>
            <person name="Andreopoulos B."/>
            <person name="Lu D."/>
            <person name="Skrede I."/>
            <person name="Drula E."/>
            <person name="Henrissat B."/>
            <person name="Morin E."/>
            <person name="Kohler A."/>
            <person name="Barry K."/>
            <person name="LaButti K."/>
            <person name="Morin E."/>
            <person name="Salamov A."/>
            <person name="Lipzen A."/>
            <person name="Mereny Z."/>
            <person name="Hegedus B."/>
            <person name="Baldrian P."/>
            <person name="Stursova M."/>
            <person name="Weitz H."/>
            <person name="Taylor A."/>
            <person name="Grigoriev I.V."/>
            <person name="Nagy L.G."/>
            <person name="Martin F."/>
            <person name="Kauserud H."/>
        </authorList>
    </citation>
    <scope>NUCLEOTIDE SEQUENCE</scope>
    <source>
        <strain evidence="5">9284</strain>
    </source>
</reference>
<dbReference type="InterPro" id="IPR018108">
    <property type="entry name" value="MCP_transmembrane"/>
</dbReference>
<dbReference type="SUPFAM" id="SSF103506">
    <property type="entry name" value="Mitochondrial carrier"/>
    <property type="match status" value="1"/>
</dbReference>
<accession>A0AAD7FW08</accession>
<organism evidence="5 6">
    <name type="scientific">Roridomyces roridus</name>
    <dbReference type="NCBI Taxonomy" id="1738132"/>
    <lineage>
        <taxon>Eukaryota</taxon>
        <taxon>Fungi</taxon>
        <taxon>Dikarya</taxon>
        <taxon>Basidiomycota</taxon>
        <taxon>Agaricomycotina</taxon>
        <taxon>Agaricomycetes</taxon>
        <taxon>Agaricomycetidae</taxon>
        <taxon>Agaricales</taxon>
        <taxon>Marasmiineae</taxon>
        <taxon>Mycenaceae</taxon>
        <taxon>Roridomyces</taxon>
    </lineage>
</organism>
<keyword evidence="6" id="KW-1185">Reference proteome</keyword>
<evidence type="ECO:0000256" key="2">
    <source>
        <dbReference type="ARBA" id="ARBA00022692"/>
    </source>
</evidence>
<keyword evidence="4" id="KW-0472">Membrane</keyword>
<evidence type="ECO:0000256" key="4">
    <source>
        <dbReference type="ARBA" id="ARBA00023136"/>
    </source>
</evidence>
<dbReference type="Proteomes" id="UP001221142">
    <property type="component" value="Unassembled WGS sequence"/>
</dbReference>
<dbReference type="GO" id="GO:0016020">
    <property type="term" value="C:membrane"/>
    <property type="evidence" value="ECO:0007669"/>
    <property type="project" value="UniProtKB-SubCell"/>
</dbReference>
<evidence type="ECO:0000313" key="5">
    <source>
        <dbReference type="EMBL" id="KAJ7646697.1"/>
    </source>
</evidence>
<proteinExistence type="predicted"/>
<sequence>MSKTVKDLTAGTAGGIAQVLVGQPFDIVKVRMQTAPQGTYSGTLCDGYLEKPGVSLFTRAPLRICWELACACPFNSARSNQALLCCSKSCKRLWRGEWRDAEWISAIHCGCRGCTDSGKGQLWELLRSMSVDIIYGDIELRYRSSSIRSLPLLNSQGWDIFAGKYTISLESRFRRVGRSRLRTVSGLRRRKPQVGKHELEGCPWSV</sequence>
<dbReference type="Pfam" id="PF00153">
    <property type="entry name" value="Mito_carr"/>
    <property type="match status" value="1"/>
</dbReference>
<gene>
    <name evidence="5" type="ORF">FB45DRAFT_891113</name>
</gene>
<evidence type="ECO:0000313" key="6">
    <source>
        <dbReference type="Proteomes" id="UP001221142"/>
    </source>
</evidence>
<comment type="caution">
    <text evidence="5">The sequence shown here is derived from an EMBL/GenBank/DDBJ whole genome shotgun (WGS) entry which is preliminary data.</text>
</comment>
<keyword evidence="3" id="KW-1133">Transmembrane helix</keyword>
<evidence type="ECO:0000256" key="3">
    <source>
        <dbReference type="ARBA" id="ARBA00022989"/>
    </source>
</evidence>
<evidence type="ECO:0000256" key="1">
    <source>
        <dbReference type="ARBA" id="ARBA00004141"/>
    </source>
</evidence>
<dbReference type="Gene3D" id="1.50.40.10">
    <property type="entry name" value="Mitochondrial carrier domain"/>
    <property type="match status" value="1"/>
</dbReference>
<name>A0AAD7FW08_9AGAR</name>
<dbReference type="AlphaFoldDB" id="A0AAD7FW08"/>